<accession>A0ABP9B8M5</accession>
<reference evidence="9" key="1">
    <citation type="journal article" date="2019" name="Int. J. Syst. Evol. Microbiol.">
        <title>The Global Catalogue of Microorganisms (GCM) 10K type strain sequencing project: providing services to taxonomists for standard genome sequencing and annotation.</title>
        <authorList>
            <consortium name="The Broad Institute Genomics Platform"/>
            <consortium name="The Broad Institute Genome Sequencing Center for Infectious Disease"/>
            <person name="Wu L."/>
            <person name="Ma J."/>
        </authorList>
    </citation>
    <scope>NUCLEOTIDE SEQUENCE [LARGE SCALE GENOMIC DNA]</scope>
    <source>
        <strain evidence="9">JCM 17979</strain>
    </source>
</reference>
<keyword evidence="4" id="KW-0732">Signal</keyword>
<protein>
    <submittedName>
        <fullName evidence="8">Avidin/streptavidin family protein</fullName>
    </submittedName>
</protein>
<keyword evidence="6" id="KW-0325">Glycoprotein</keyword>
<dbReference type="InterPro" id="IPR051764">
    <property type="entry name" value="Avidin/Streptavidin-rel"/>
</dbReference>
<organism evidence="8 9">
    <name type="scientific">Actinomycetospora chlora</name>
    <dbReference type="NCBI Taxonomy" id="663608"/>
    <lineage>
        <taxon>Bacteria</taxon>
        <taxon>Bacillati</taxon>
        <taxon>Actinomycetota</taxon>
        <taxon>Actinomycetes</taxon>
        <taxon>Pseudonocardiales</taxon>
        <taxon>Pseudonocardiaceae</taxon>
        <taxon>Actinomycetospora</taxon>
    </lineage>
</organism>
<dbReference type="PANTHER" id="PTHR34399:SF3">
    <property type="entry name" value="AVID PROTEIN-RELATED"/>
    <property type="match status" value="1"/>
</dbReference>
<comment type="caution">
    <text evidence="8">The sequence shown here is derived from an EMBL/GenBank/DDBJ whole genome shotgun (WGS) entry which is preliminary data.</text>
</comment>
<keyword evidence="9" id="KW-1185">Reference proteome</keyword>
<sequence>MTAAAPDGRRRPDGVWRNELGATMTLIATADGLLTGSYESQVGRASGRYGLAGRFDARPPADAHAAVGWVVVWSNEAGNQHSVTTWCGRYDADADLLHATWLLTAEGSEHTGWCSTRVGQDLFTRVGAIVDENAGAPDPGEGRARAVR</sequence>
<evidence type="ECO:0000256" key="1">
    <source>
        <dbReference type="ARBA" id="ARBA00004613"/>
    </source>
</evidence>
<dbReference type="Gene3D" id="2.40.128.30">
    <property type="entry name" value="Avidin-like"/>
    <property type="match status" value="1"/>
</dbReference>
<dbReference type="EMBL" id="BAABHO010000019">
    <property type="protein sequence ID" value="GAA4790751.1"/>
    <property type="molecule type" value="Genomic_DNA"/>
</dbReference>
<dbReference type="Proteomes" id="UP001500928">
    <property type="component" value="Unassembled WGS sequence"/>
</dbReference>
<evidence type="ECO:0000256" key="3">
    <source>
        <dbReference type="ARBA" id="ARBA00022525"/>
    </source>
</evidence>
<dbReference type="InterPro" id="IPR036896">
    <property type="entry name" value="Avidin-like_sf"/>
</dbReference>
<dbReference type="InterPro" id="IPR005468">
    <property type="entry name" value="Avidin/str"/>
</dbReference>
<dbReference type="RefSeq" id="WP_345415282.1">
    <property type="nucleotide sequence ID" value="NZ_BAABHO010000019.1"/>
</dbReference>
<keyword evidence="5" id="KW-1015">Disulfide bond</keyword>
<evidence type="ECO:0000256" key="2">
    <source>
        <dbReference type="ARBA" id="ARBA00006297"/>
    </source>
</evidence>
<evidence type="ECO:0000313" key="8">
    <source>
        <dbReference type="EMBL" id="GAA4790751.1"/>
    </source>
</evidence>
<evidence type="ECO:0000256" key="4">
    <source>
        <dbReference type="ARBA" id="ARBA00022729"/>
    </source>
</evidence>
<dbReference type="Pfam" id="PF01382">
    <property type="entry name" value="Avidin"/>
    <property type="match status" value="1"/>
</dbReference>
<dbReference type="PROSITE" id="PS51326">
    <property type="entry name" value="AVIDIN_2"/>
    <property type="match status" value="1"/>
</dbReference>
<comment type="similarity">
    <text evidence="2">Belongs to the avidin/streptavidin family.</text>
</comment>
<name>A0ABP9B8M5_9PSEU</name>
<evidence type="ECO:0000256" key="5">
    <source>
        <dbReference type="ARBA" id="ARBA00023157"/>
    </source>
</evidence>
<gene>
    <name evidence="8" type="ORF">GCM10023200_27270</name>
</gene>
<dbReference type="PRINTS" id="PR00709">
    <property type="entry name" value="AVIDIN"/>
</dbReference>
<evidence type="ECO:0000313" key="9">
    <source>
        <dbReference type="Proteomes" id="UP001500928"/>
    </source>
</evidence>
<dbReference type="InterPro" id="IPR005469">
    <property type="entry name" value="Avidin"/>
</dbReference>
<keyword evidence="3" id="KW-0964">Secreted</keyword>
<dbReference type="PANTHER" id="PTHR34399">
    <property type="entry name" value="AVIDIN-RELATED"/>
    <property type="match status" value="1"/>
</dbReference>
<evidence type="ECO:0000256" key="6">
    <source>
        <dbReference type="ARBA" id="ARBA00023180"/>
    </source>
</evidence>
<dbReference type="SUPFAM" id="SSF50876">
    <property type="entry name" value="Avidin/streptavidin"/>
    <property type="match status" value="1"/>
</dbReference>
<keyword evidence="7" id="KW-0092">Biotin</keyword>
<proteinExistence type="inferred from homology"/>
<evidence type="ECO:0000256" key="7">
    <source>
        <dbReference type="ARBA" id="ARBA00023267"/>
    </source>
</evidence>
<comment type="subcellular location">
    <subcellularLocation>
        <location evidence="1">Secreted</location>
    </subcellularLocation>
</comment>